<proteinExistence type="predicted"/>
<sequence length="163" mass="17456">MVSCMVLFGVLALVGDVARLYAVKVSARHALNLALRAASNQLDMEALADPENPRLVIKEADAEAAFYQVLQANLRLDSSNTPLAGSIADGPVEVCYFRVVNAPPYTYSFGSHQETVDRVGVTGIIRVPVKLSAFARAAAEVPEYVGLYVHSTVVPEVLPREGG</sequence>
<protein>
    <submittedName>
        <fullName evidence="1">Uncharacterized protein</fullName>
    </submittedName>
</protein>
<dbReference type="EMBL" id="DSMV01000185">
    <property type="protein sequence ID" value="HDW51699.1"/>
    <property type="molecule type" value="Genomic_DNA"/>
</dbReference>
<reference evidence="1" key="1">
    <citation type="journal article" date="2020" name="mSystems">
        <title>Genome- and Community-Level Interaction Insights into Carbon Utilization and Element Cycling Functions of Hydrothermarchaeota in Hydrothermal Sediment.</title>
        <authorList>
            <person name="Zhou Z."/>
            <person name="Liu Y."/>
            <person name="Xu W."/>
            <person name="Pan J."/>
            <person name="Luo Z.H."/>
            <person name="Li M."/>
        </authorList>
    </citation>
    <scope>NUCLEOTIDE SEQUENCE [LARGE SCALE GENOMIC DNA]</scope>
    <source>
        <strain evidence="1">SpSt-301</strain>
    </source>
</reference>
<gene>
    <name evidence="1" type="ORF">ENQ35_03055</name>
</gene>
<comment type="caution">
    <text evidence="1">The sequence shown here is derived from an EMBL/GenBank/DDBJ whole genome shotgun (WGS) entry which is preliminary data.</text>
</comment>
<dbReference type="AlphaFoldDB" id="A0A7C1FFM7"/>
<evidence type="ECO:0000313" key="1">
    <source>
        <dbReference type="EMBL" id="HDW51699.1"/>
    </source>
</evidence>
<accession>A0A7C1FFM7</accession>
<organism evidence="1">
    <name type="scientific">Ammonifex degensii</name>
    <dbReference type="NCBI Taxonomy" id="42838"/>
    <lineage>
        <taxon>Bacteria</taxon>
        <taxon>Bacillati</taxon>
        <taxon>Bacillota</taxon>
        <taxon>Clostridia</taxon>
        <taxon>Thermoanaerobacterales</taxon>
        <taxon>Thermoanaerobacteraceae</taxon>
        <taxon>Ammonifex</taxon>
    </lineage>
</organism>
<name>A0A7C1FFM7_9THEO</name>